<evidence type="ECO:0000256" key="5">
    <source>
        <dbReference type="ARBA" id="ARBA00023180"/>
    </source>
</evidence>
<dbReference type="InterPro" id="IPR001881">
    <property type="entry name" value="EGF-like_Ca-bd_dom"/>
</dbReference>
<dbReference type="FunFam" id="2.10.25.10:FF:000240">
    <property type="entry name" value="Vitamin K-dependent protein S"/>
    <property type="match status" value="3"/>
</dbReference>
<dbReference type="InterPro" id="IPR000742">
    <property type="entry name" value="EGF"/>
</dbReference>
<dbReference type="Pfam" id="PF07645">
    <property type="entry name" value="EGF_CA"/>
    <property type="match status" value="5"/>
</dbReference>
<dbReference type="PANTHER" id="PTHR24034:SF89">
    <property type="entry name" value="COMPLEMENT COMPONENT C1Q RECEPTOR"/>
    <property type="match status" value="1"/>
</dbReference>
<dbReference type="OMA" id="GCENINE"/>
<feature type="domain" description="EGF-like" evidence="7">
    <location>
        <begin position="251"/>
        <end position="292"/>
    </location>
</feature>
<evidence type="ECO:0000256" key="1">
    <source>
        <dbReference type="ARBA" id="ARBA00022536"/>
    </source>
</evidence>
<protein>
    <submittedName>
        <fullName evidence="8">Putative fibrillin-2</fullName>
    </submittedName>
</protein>
<dbReference type="EMBL" id="FR823388">
    <property type="protein sequence ID" value="CBZ52464.1"/>
    <property type="molecule type" value="Genomic_DNA"/>
</dbReference>
<keyword evidence="2" id="KW-0732">Signal</keyword>
<proteinExistence type="predicted"/>
<dbReference type="VEuPathDB" id="ToxoDB:NCLIV_022530"/>
<dbReference type="SUPFAM" id="SSF57184">
    <property type="entry name" value="Growth factor receptor domain"/>
    <property type="match status" value="2"/>
</dbReference>
<dbReference type="FunFam" id="2.10.25.10:FF:000038">
    <property type="entry name" value="Fibrillin 2"/>
    <property type="match status" value="2"/>
</dbReference>
<comment type="caution">
    <text evidence="6">Lacks conserved residue(s) required for the propagation of feature annotation.</text>
</comment>
<evidence type="ECO:0000256" key="2">
    <source>
        <dbReference type="ARBA" id="ARBA00022729"/>
    </source>
</evidence>
<keyword evidence="9" id="KW-1185">Reference proteome</keyword>
<dbReference type="GeneID" id="13444544"/>
<keyword evidence="5" id="KW-0325">Glycoprotein</keyword>
<dbReference type="PANTHER" id="PTHR24034">
    <property type="entry name" value="EGF-LIKE DOMAIN-CONTAINING PROTEIN"/>
    <property type="match status" value="1"/>
</dbReference>
<dbReference type="PROSITE" id="PS00010">
    <property type="entry name" value="ASX_HYDROXYL"/>
    <property type="match status" value="2"/>
</dbReference>
<dbReference type="AlphaFoldDB" id="F0VFH0"/>
<dbReference type="Pfam" id="PF12662">
    <property type="entry name" value="cEGF"/>
    <property type="match status" value="1"/>
</dbReference>
<dbReference type="Proteomes" id="UP000007494">
    <property type="component" value="Chromosome VIIa"/>
</dbReference>
<dbReference type="SMART" id="SM00181">
    <property type="entry name" value="EGF"/>
    <property type="match status" value="8"/>
</dbReference>
<dbReference type="InterPro" id="IPR009030">
    <property type="entry name" value="Growth_fac_rcpt_cys_sf"/>
</dbReference>
<dbReference type="InParanoid" id="F0VFH0"/>
<evidence type="ECO:0000313" key="9">
    <source>
        <dbReference type="Proteomes" id="UP000007494"/>
    </source>
</evidence>
<dbReference type="InterPro" id="IPR050751">
    <property type="entry name" value="ECM_structural_protein"/>
</dbReference>
<dbReference type="InterPro" id="IPR049883">
    <property type="entry name" value="NOTCH1_EGF-like"/>
</dbReference>
<reference evidence="9" key="1">
    <citation type="journal article" date="2012" name="PLoS Pathog.">
        <title>Comparative genomics of the apicomplexan parasites Toxoplasma gondii and Neospora caninum: Coccidia differing in host range and transmission strategy.</title>
        <authorList>
            <person name="Reid A.J."/>
            <person name="Vermont S.J."/>
            <person name="Cotton J.A."/>
            <person name="Harris D."/>
            <person name="Hill-Cawthorne G.A."/>
            <person name="Konen-Waisman S."/>
            <person name="Latham S.M."/>
            <person name="Mourier T."/>
            <person name="Norton R."/>
            <person name="Quail M.A."/>
            <person name="Sanders M."/>
            <person name="Shanmugam D."/>
            <person name="Sohal A."/>
            <person name="Wasmuth J.D."/>
            <person name="Brunk B."/>
            <person name="Grigg M.E."/>
            <person name="Howard J.C."/>
            <person name="Parkinson J."/>
            <person name="Roos D.S."/>
            <person name="Trees A.J."/>
            <person name="Berriman M."/>
            <person name="Pain A."/>
            <person name="Wastling J.M."/>
        </authorList>
    </citation>
    <scope>NUCLEOTIDE SEQUENCE [LARGE SCALE GENOMIC DNA]</scope>
    <source>
        <strain evidence="9">Liverpool</strain>
    </source>
</reference>
<keyword evidence="3" id="KW-0677">Repeat</keyword>
<dbReference type="Gene3D" id="2.10.25.10">
    <property type="entry name" value="Laminin"/>
    <property type="match status" value="8"/>
</dbReference>
<keyword evidence="4" id="KW-1015">Disulfide bond</keyword>
<dbReference type="SMART" id="SM00179">
    <property type="entry name" value="EGF_CA"/>
    <property type="match status" value="7"/>
</dbReference>
<sequence>MPLSVSSLAVAPAADPRAGALYSPPLPESGPPGVPNTSNYQYLYSASPPGNANGVVFTAPELAPQQAPGFLSGLLPSRSSSGGFLGLNGSGEGSPGIQQLGTLMADIATCDPKTEGVCCLARNYCDPNATCFSDAAPDSVFDILNAIPRCTCKEGFEGDGRTKGTGCSNIDECATGQAGCEQICKDFAPGYACGCYDGYKLKANGKDCQDINECLTANGGCQHVCVNTPGTFFCDCAAGFTLGEDGRSCTDVDECALDENICEHRCENLPGAFQCHCNPGYKRGADDPRKCVDRDDCVDIDECLLAKKLLFSKDREGQGVTPAVRLQQQRELQGGRLLPGRPALCDQKCLNLVGKYECGCYPGFVLQPDGRCDDINECLDPSLHGCEQLCVNLPGTYSCQCRQGYRPSVEKRGACVDIDECAENPALCEYGCTNLPGTYECTCPPDSKPRNDKRGCQPNLSCKEDASQCQGDHVCRLDGTTQKWKCSCPDGFAAAQSSPRNLHPPRCVDINECAVGYPTAGRNPCPDLYRPCCLNVAGGFQCVMARRRGLAANRQLYCEAPSFDFQGRLNR</sequence>
<dbReference type="GO" id="GO:0005509">
    <property type="term" value="F:calcium ion binding"/>
    <property type="evidence" value="ECO:0007669"/>
    <property type="project" value="InterPro"/>
</dbReference>
<dbReference type="InterPro" id="IPR018097">
    <property type="entry name" value="EGF_Ca-bd_CS"/>
</dbReference>
<dbReference type="InterPro" id="IPR000152">
    <property type="entry name" value="EGF-type_Asp/Asn_hydroxyl_site"/>
</dbReference>
<organism evidence="8 9">
    <name type="scientific">Neospora caninum (strain Liverpool)</name>
    <dbReference type="NCBI Taxonomy" id="572307"/>
    <lineage>
        <taxon>Eukaryota</taxon>
        <taxon>Sar</taxon>
        <taxon>Alveolata</taxon>
        <taxon>Apicomplexa</taxon>
        <taxon>Conoidasida</taxon>
        <taxon>Coccidia</taxon>
        <taxon>Eucoccidiorida</taxon>
        <taxon>Eimeriorina</taxon>
        <taxon>Sarcocystidae</taxon>
        <taxon>Neospora</taxon>
    </lineage>
</organism>
<evidence type="ECO:0000256" key="4">
    <source>
        <dbReference type="ARBA" id="ARBA00023157"/>
    </source>
</evidence>
<evidence type="ECO:0000313" key="8">
    <source>
        <dbReference type="EMBL" id="CBZ52464.1"/>
    </source>
</evidence>
<dbReference type="eggNOG" id="KOG1217">
    <property type="taxonomic scope" value="Eukaryota"/>
</dbReference>
<dbReference type="RefSeq" id="XP_003882496.1">
    <property type="nucleotide sequence ID" value="XM_003882447.1"/>
</dbReference>
<dbReference type="Pfam" id="PF14670">
    <property type="entry name" value="FXa_inhibition"/>
    <property type="match status" value="1"/>
</dbReference>
<evidence type="ECO:0000256" key="3">
    <source>
        <dbReference type="ARBA" id="ARBA00022737"/>
    </source>
</evidence>
<dbReference type="PROSITE" id="PS50026">
    <property type="entry name" value="EGF_3"/>
    <property type="match status" value="2"/>
</dbReference>
<evidence type="ECO:0000256" key="6">
    <source>
        <dbReference type="PROSITE-ProRule" id="PRU00076"/>
    </source>
</evidence>
<dbReference type="OrthoDB" id="5981079at2759"/>
<gene>
    <name evidence="8" type="ORF">NCLIV_022530</name>
</gene>
<name>F0VFH0_NEOCL</name>
<accession>F0VFH0</accession>
<keyword evidence="1 6" id="KW-0245">EGF-like domain</keyword>
<feature type="domain" description="EGF-like" evidence="7">
    <location>
        <begin position="210"/>
        <end position="250"/>
    </location>
</feature>
<dbReference type="PROSITE" id="PS01187">
    <property type="entry name" value="EGF_CA"/>
    <property type="match status" value="3"/>
</dbReference>
<dbReference type="PROSITE" id="PS01186">
    <property type="entry name" value="EGF_2"/>
    <property type="match status" value="1"/>
</dbReference>
<dbReference type="FunFam" id="2.10.25.10:FF:000005">
    <property type="entry name" value="Fibrillin 2"/>
    <property type="match status" value="1"/>
</dbReference>
<evidence type="ECO:0000259" key="7">
    <source>
        <dbReference type="PROSITE" id="PS50026"/>
    </source>
</evidence>
<dbReference type="InterPro" id="IPR026823">
    <property type="entry name" value="cEGF"/>
</dbReference>